<dbReference type="Pfam" id="PF04134">
    <property type="entry name" value="DCC1-like"/>
    <property type="match status" value="1"/>
</dbReference>
<dbReference type="InterPro" id="IPR007263">
    <property type="entry name" value="DCC1-like"/>
</dbReference>
<dbReference type="InterPro" id="IPR052927">
    <property type="entry name" value="DCC_oxidoreductase"/>
</dbReference>
<dbReference type="EMBL" id="JAAFGS010000003">
    <property type="protein sequence ID" value="NGZ76014.1"/>
    <property type="molecule type" value="Genomic_DNA"/>
</dbReference>
<accession>A0ABX0F7P8</accession>
<reference evidence="1 2" key="1">
    <citation type="submission" date="2020-01" db="EMBL/GenBank/DDBJ databases">
        <title>Polyphasic characterisation and genomic insights into a novel alkali tolerant bacterium VR-M41.</title>
        <authorList>
            <person name="Vemuluri V.R."/>
        </authorList>
    </citation>
    <scope>NUCLEOTIDE SEQUENCE [LARGE SCALE GENOMIC DNA]</scope>
    <source>
        <strain evidence="1 2">VR-M41</strain>
    </source>
</reference>
<protein>
    <submittedName>
        <fullName evidence="1">Thiol-disulfide oxidoreductase DCC family protein</fullName>
    </submittedName>
</protein>
<evidence type="ECO:0000313" key="1">
    <source>
        <dbReference type="EMBL" id="NGZ76014.1"/>
    </source>
</evidence>
<gene>
    <name evidence="1" type="ORF">GYN08_11840</name>
</gene>
<comment type="caution">
    <text evidence="1">The sequence shown here is derived from an EMBL/GenBank/DDBJ whole genome shotgun (WGS) entry which is preliminary data.</text>
</comment>
<sequence length="156" mass="17428">MNAITDNERVGGQAAEQTRHPVVLIDGVCHFCQGAVRFIVKRDPKGTFQFASLQSELGAELAGGTGFEASGEPNTLVLIENGRKYVRSTAALRIARKLRFPWPLLYALIVLPRPLRDAVYRYIARNRYRWFGKDDTCPIPPPSVRKRFLDTGAGRA</sequence>
<name>A0ABX0F7P8_9BACL</name>
<dbReference type="PANTHER" id="PTHR33639">
    <property type="entry name" value="THIOL-DISULFIDE OXIDOREDUCTASE DCC"/>
    <property type="match status" value="1"/>
</dbReference>
<proteinExistence type="predicted"/>
<evidence type="ECO:0000313" key="2">
    <source>
        <dbReference type="Proteomes" id="UP000800303"/>
    </source>
</evidence>
<dbReference type="PANTHER" id="PTHR33639:SF2">
    <property type="entry name" value="DUF393 DOMAIN-CONTAINING PROTEIN"/>
    <property type="match status" value="1"/>
</dbReference>
<dbReference type="RefSeq" id="WP_166274396.1">
    <property type="nucleotide sequence ID" value="NZ_JAAFGS010000003.1"/>
</dbReference>
<keyword evidence="2" id="KW-1185">Reference proteome</keyword>
<organism evidence="1 2">
    <name type="scientific">Saccharibacillus alkalitolerans</name>
    <dbReference type="NCBI Taxonomy" id="2705290"/>
    <lineage>
        <taxon>Bacteria</taxon>
        <taxon>Bacillati</taxon>
        <taxon>Bacillota</taxon>
        <taxon>Bacilli</taxon>
        <taxon>Bacillales</taxon>
        <taxon>Paenibacillaceae</taxon>
        <taxon>Saccharibacillus</taxon>
    </lineage>
</organism>
<dbReference type="Proteomes" id="UP000800303">
    <property type="component" value="Unassembled WGS sequence"/>
</dbReference>